<feature type="signal peptide" evidence="3">
    <location>
        <begin position="1"/>
        <end position="18"/>
    </location>
</feature>
<gene>
    <name evidence="5" type="ORF">G6011_05549</name>
</gene>
<keyword evidence="6" id="KW-1185">Reference proteome</keyword>
<evidence type="ECO:0000313" key="6">
    <source>
        <dbReference type="Proteomes" id="UP001199106"/>
    </source>
</evidence>
<name>A0AAD4I6L3_9PLEO</name>
<dbReference type="InterPro" id="IPR018392">
    <property type="entry name" value="LysM"/>
</dbReference>
<dbReference type="GO" id="GO:0008061">
    <property type="term" value="F:chitin binding"/>
    <property type="evidence" value="ECO:0007669"/>
    <property type="project" value="UniProtKB-KW"/>
</dbReference>
<evidence type="ECO:0000256" key="1">
    <source>
        <dbReference type="ARBA" id="ARBA00022669"/>
    </source>
</evidence>
<evidence type="ECO:0000313" key="5">
    <source>
        <dbReference type="EMBL" id="KAG9187678.1"/>
    </source>
</evidence>
<protein>
    <recommendedName>
        <fullName evidence="4">LysM domain-containing protein</fullName>
    </recommendedName>
</protein>
<dbReference type="CDD" id="cd00118">
    <property type="entry name" value="LysM"/>
    <property type="match status" value="1"/>
</dbReference>
<feature type="domain" description="LysM" evidence="4">
    <location>
        <begin position="37"/>
        <end position="82"/>
    </location>
</feature>
<evidence type="ECO:0000256" key="3">
    <source>
        <dbReference type="SAM" id="SignalP"/>
    </source>
</evidence>
<dbReference type="EMBL" id="JAANER010000007">
    <property type="protein sequence ID" value="KAG9187678.1"/>
    <property type="molecule type" value="Genomic_DNA"/>
</dbReference>
<dbReference type="InterPro" id="IPR036779">
    <property type="entry name" value="LysM_dom_sf"/>
</dbReference>
<keyword evidence="3" id="KW-0732">Signal</keyword>
<accession>A0AAD4I6L3</accession>
<feature type="chain" id="PRO_5041968193" description="LysM domain-containing protein" evidence="3">
    <location>
        <begin position="19"/>
        <end position="124"/>
    </location>
</feature>
<proteinExistence type="predicted"/>
<organism evidence="5 6">
    <name type="scientific">Alternaria panax</name>
    <dbReference type="NCBI Taxonomy" id="48097"/>
    <lineage>
        <taxon>Eukaryota</taxon>
        <taxon>Fungi</taxon>
        <taxon>Dikarya</taxon>
        <taxon>Ascomycota</taxon>
        <taxon>Pezizomycotina</taxon>
        <taxon>Dothideomycetes</taxon>
        <taxon>Pleosporomycetidae</taxon>
        <taxon>Pleosporales</taxon>
        <taxon>Pleosporineae</taxon>
        <taxon>Pleosporaceae</taxon>
        <taxon>Alternaria</taxon>
        <taxon>Alternaria sect. Panax</taxon>
    </lineage>
</organism>
<dbReference type="Proteomes" id="UP001199106">
    <property type="component" value="Unassembled WGS sequence"/>
</dbReference>
<keyword evidence="2" id="KW-0843">Virulence</keyword>
<keyword evidence="1" id="KW-0147">Chitin-binding</keyword>
<dbReference type="Gene3D" id="3.10.350.10">
    <property type="entry name" value="LysM domain"/>
    <property type="match status" value="1"/>
</dbReference>
<dbReference type="AlphaFoldDB" id="A0AAD4I6L3"/>
<dbReference type="InterPro" id="IPR052210">
    <property type="entry name" value="LysM1-like"/>
</dbReference>
<dbReference type="PANTHER" id="PTHR34997:SF1">
    <property type="entry name" value="PEPTIDOGLYCAN-BINDING LYSIN DOMAIN"/>
    <property type="match status" value="1"/>
</dbReference>
<dbReference type="PROSITE" id="PS51782">
    <property type="entry name" value="LYSM"/>
    <property type="match status" value="1"/>
</dbReference>
<evidence type="ECO:0000256" key="2">
    <source>
        <dbReference type="ARBA" id="ARBA00023026"/>
    </source>
</evidence>
<sequence length="124" mass="13234">MRASFALVVVLLPLLAATYEVEPPTTASPDTIVDCTYWHVAAENDTCASISTEEWVTEAQLSAYNPSLADGCKLILGNSYCIEQFWGIPPTPSTTRSAVTSTSQTPTPTPTTLLEICEANAGVH</sequence>
<comment type="caution">
    <text evidence="5">The sequence shown here is derived from an EMBL/GenBank/DDBJ whole genome shotgun (WGS) entry which is preliminary data.</text>
</comment>
<dbReference type="PANTHER" id="PTHR34997">
    <property type="entry name" value="AM15"/>
    <property type="match status" value="1"/>
</dbReference>
<reference evidence="5" key="1">
    <citation type="submission" date="2021-07" db="EMBL/GenBank/DDBJ databases">
        <title>Genome Resource of American Ginseng Black Spot Pathogen Alternaria panax.</title>
        <authorList>
            <person name="Qiu C."/>
            <person name="Wang W."/>
            <person name="Liu Z."/>
        </authorList>
    </citation>
    <scope>NUCLEOTIDE SEQUENCE</scope>
    <source>
        <strain evidence="5">BNCC115425</strain>
    </source>
</reference>
<evidence type="ECO:0000259" key="4">
    <source>
        <dbReference type="PROSITE" id="PS51782"/>
    </source>
</evidence>